<evidence type="ECO:0000313" key="3">
    <source>
        <dbReference type="Proteomes" id="UP000032067"/>
    </source>
</evidence>
<proteinExistence type="predicted"/>
<protein>
    <submittedName>
        <fullName evidence="2">Uncharacterized protein</fullName>
    </submittedName>
</protein>
<feature type="region of interest" description="Disordered" evidence="1">
    <location>
        <begin position="1"/>
        <end position="23"/>
    </location>
</feature>
<dbReference type="OrthoDB" id="8859465at2"/>
<dbReference type="RefSeq" id="WP_042577970.1">
    <property type="nucleotide sequence ID" value="NZ_JXQQ01000012.1"/>
</dbReference>
<dbReference type="EMBL" id="JXQQ01000012">
    <property type="protein sequence ID" value="KIQ34671.1"/>
    <property type="molecule type" value="Genomic_DNA"/>
</dbReference>
<gene>
    <name evidence="2" type="ORF">RT97_06495</name>
</gene>
<dbReference type="Proteomes" id="UP000032067">
    <property type="component" value="Unassembled WGS sequence"/>
</dbReference>
<evidence type="ECO:0000313" key="2">
    <source>
        <dbReference type="EMBL" id="KIQ34671.1"/>
    </source>
</evidence>
<evidence type="ECO:0000256" key="1">
    <source>
        <dbReference type="SAM" id="MobiDB-lite"/>
    </source>
</evidence>
<reference evidence="2 3" key="1">
    <citation type="submission" date="2014-12" db="EMBL/GenBank/DDBJ databases">
        <title>16Stimator: statistical estimation of ribosomal gene copy numbers from draft genome assemblies.</title>
        <authorList>
            <person name="Perisin M.A."/>
            <person name="Vetter M."/>
            <person name="Gilbert J.A."/>
            <person name="Bergelson J."/>
        </authorList>
    </citation>
    <scope>NUCLEOTIDE SEQUENCE [LARGE SCALE GENOMIC DNA]</scope>
    <source>
        <strain evidence="2 3">MEDvA23</strain>
    </source>
</reference>
<feature type="compositionally biased region" description="Polar residues" evidence="1">
    <location>
        <begin position="13"/>
        <end position="23"/>
    </location>
</feature>
<dbReference type="AlphaFoldDB" id="A0A0D0MQJ4"/>
<comment type="caution">
    <text evidence="2">The sequence shown here is derived from an EMBL/GenBank/DDBJ whole genome shotgun (WGS) entry which is preliminary data.</text>
</comment>
<organism evidence="2 3">
    <name type="scientific">Variovorax paradoxus</name>
    <dbReference type="NCBI Taxonomy" id="34073"/>
    <lineage>
        <taxon>Bacteria</taxon>
        <taxon>Pseudomonadati</taxon>
        <taxon>Pseudomonadota</taxon>
        <taxon>Betaproteobacteria</taxon>
        <taxon>Burkholderiales</taxon>
        <taxon>Comamonadaceae</taxon>
        <taxon>Variovorax</taxon>
    </lineage>
</organism>
<name>A0A0D0MQJ4_VARPD</name>
<accession>A0A0D0MQJ4</accession>
<sequence length="81" mass="8960">MADRIMSRGPGQDSPNTSAQTASDLLENKLEQLHTLLWCCYGSDNGWFEEVGPAHRENLVWLASDLAQEARALYQEVGPIG</sequence>